<keyword evidence="1" id="KW-1133">Transmembrane helix</keyword>
<keyword evidence="1" id="KW-0472">Membrane</keyword>
<feature type="transmembrane region" description="Helical" evidence="1">
    <location>
        <begin position="12"/>
        <end position="36"/>
    </location>
</feature>
<evidence type="ECO:0000313" key="3">
    <source>
        <dbReference type="Proteomes" id="UP001500200"/>
    </source>
</evidence>
<dbReference type="Proteomes" id="UP001500200">
    <property type="component" value="Unassembled WGS sequence"/>
</dbReference>
<sequence length="95" mass="10269">MGVRTLEFSKSAGVFLSGIIFIVGGSVLSWAFSYFAGVLVSRNSDPQLFVILAYCALGLVLLGFIQLVVAAYRALVKIDALHVPAPRAAESEWHR</sequence>
<reference evidence="3" key="1">
    <citation type="journal article" date="2019" name="Int. J. Syst. Evol. Microbiol.">
        <title>The Global Catalogue of Microorganisms (GCM) 10K type strain sequencing project: providing services to taxonomists for standard genome sequencing and annotation.</title>
        <authorList>
            <consortium name="The Broad Institute Genomics Platform"/>
            <consortium name="The Broad Institute Genome Sequencing Center for Infectious Disease"/>
            <person name="Wu L."/>
            <person name="Ma J."/>
        </authorList>
    </citation>
    <scope>NUCLEOTIDE SEQUENCE [LARGE SCALE GENOMIC DNA]</scope>
    <source>
        <strain evidence="3">JCM 18514</strain>
    </source>
</reference>
<keyword evidence="3" id="KW-1185">Reference proteome</keyword>
<feature type="transmembrane region" description="Helical" evidence="1">
    <location>
        <begin position="48"/>
        <end position="72"/>
    </location>
</feature>
<comment type="caution">
    <text evidence="2">The sequence shown here is derived from an EMBL/GenBank/DDBJ whole genome shotgun (WGS) entry which is preliminary data.</text>
</comment>
<protein>
    <submittedName>
        <fullName evidence="2">Uncharacterized protein</fullName>
    </submittedName>
</protein>
<evidence type="ECO:0000313" key="2">
    <source>
        <dbReference type="EMBL" id="GAA5188388.1"/>
    </source>
</evidence>
<accession>A0ABP9RY84</accession>
<evidence type="ECO:0000256" key="1">
    <source>
        <dbReference type="SAM" id="Phobius"/>
    </source>
</evidence>
<gene>
    <name evidence="2" type="ORF">GCM10023346_00310</name>
</gene>
<keyword evidence="1" id="KW-0812">Transmembrane</keyword>
<dbReference type="EMBL" id="BAABKK010000001">
    <property type="protein sequence ID" value="GAA5188388.1"/>
    <property type="molecule type" value="Genomic_DNA"/>
</dbReference>
<name>A0ABP9RY84_9MICC</name>
<proteinExistence type="predicted"/>
<organism evidence="2 3">
    <name type="scientific">Arthrobacter gyeryongensis</name>
    <dbReference type="NCBI Taxonomy" id="1650592"/>
    <lineage>
        <taxon>Bacteria</taxon>
        <taxon>Bacillati</taxon>
        <taxon>Actinomycetota</taxon>
        <taxon>Actinomycetes</taxon>
        <taxon>Micrococcales</taxon>
        <taxon>Micrococcaceae</taxon>
        <taxon>Arthrobacter</taxon>
    </lineage>
</organism>